<dbReference type="SUPFAM" id="SSF55424">
    <property type="entry name" value="FAD/NAD-linked reductases, dimerisation (C-terminal) domain"/>
    <property type="match status" value="1"/>
</dbReference>
<keyword evidence="7" id="KW-0560">Oxidoreductase</keyword>
<dbReference type="InterPro" id="IPR023753">
    <property type="entry name" value="FAD/NAD-binding_dom"/>
</dbReference>
<name>A0AB39ZH27_DROSZ</name>
<evidence type="ECO:0000256" key="6">
    <source>
        <dbReference type="ARBA" id="ARBA00022827"/>
    </source>
</evidence>
<reference evidence="11" key="1">
    <citation type="submission" date="2025-05" db="UniProtKB">
        <authorList>
            <consortium name="RefSeq"/>
        </authorList>
    </citation>
    <scope>NUCLEOTIDE SEQUENCE [LARGE SCALE GENOMIC DNA]</scope>
</reference>
<keyword evidence="4" id="KW-0001">2Fe-2S</keyword>
<evidence type="ECO:0000256" key="7">
    <source>
        <dbReference type="ARBA" id="ARBA00023002"/>
    </source>
</evidence>
<protein>
    <submittedName>
        <fullName evidence="12">Apoptosis-inducing factor 3</fullName>
    </submittedName>
</protein>
<proteinExistence type="inferred from homology"/>
<dbReference type="CDD" id="cd03478">
    <property type="entry name" value="Rieske_AIFL_N"/>
    <property type="match status" value="1"/>
</dbReference>
<feature type="domain" description="Rieske" evidence="10">
    <location>
        <begin position="14"/>
        <end position="110"/>
    </location>
</feature>
<dbReference type="PANTHER" id="PTHR43557:SF2">
    <property type="entry name" value="RIESKE DOMAIN-CONTAINING PROTEIN-RELATED"/>
    <property type="match status" value="1"/>
</dbReference>
<comment type="similarity">
    <text evidence="2">Belongs to the FAD-dependent oxidoreductase family.</text>
</comment>
<evidence type="ECO:0000259" key="10">
    <source>
        <dbReference type="PROSITE" id="PS51296"/>
    </source>
</evidence>
<dbReference type="Gene3D" id="2.102.10.10">
    <property type="entry name" value="Rieske [2Fe-2S] iron-sulphur domain"/>
    <property type="match status" value="1"/>
</dbReference>
<dbReference type="GO" id="GO:0005737">
    <property type="term" value="C:cytoplasm"/>
    <property type="evidence" value="ECO:0007669"/>
    <property type="project" value="TreeGrafter"/>
</dbReference>
<dbReference type="GO" id="GO:0046872">
    <property type="term" value="F:metal ion binding"/>
    <property type="evidence" value="ECO:0007669"/>
    <property type="project" value="UniProtKB-KW"/>
</dbReference>
<keyword evidence="8" id="KW-0408">Iron</keyword>
<dbReference type="PRINTS" id="PR00411">
    <property type="entry name" value="PNDRDTASEI"/>
</dbReference>
<dbReference type="GeneID" id="108013806"/>
<evidence type="ECO:0000256" key="3">
    <source>
        <dbReference type="ARBA" id="ARBA00022630"/>
    </source>
</evidence>
<organism evidence="11 12">
    <name type="scientific">Drosophila suzukii</name>
    <name type="common">Spotted-wing drosophila fruit fly</name>
    <dbReference type="NCBI Taxonomy" id="28584"/>
    <lineage>
        <taxon>Eukaryota</taxon>
        <taxon>Metazoa</taxon>
        <taxon>Ecdysozoa</taxon>
        <taxon>Arthropoda</taxon>
        <taxon>Hexapoda</taxon>
        <taxon>Insecta</taxon>
        <taxon>Pterygota</taxon>
        <taxon>Neoptera</taxon>
        <taxon>Endopterygota</taxon>
        <taxon>Diptera</taxon>
        <taxon>Brachycera</taxon>
        <taxon>Muscomorpha</taxon>
        <taxon>Ephydroidea</taxon>
        <taxon>Drosophilidae</taxon>
        <taxon>Drosophila</taxon>
        <taxon>Sophophora</taxon>
    </lineage>
</organism>
<dbReference type="InterPro" id="IPR036188">
    <property type="entry name" value="FAD/NAD-bd_sf"/>
</dbReference>
<reference evidence="12" key="2">
    <citation type="submission" date="2025-08" db="UniProtKB">
        <authorList>
            <consortium name="RefSeq"/>
        </authorList>
    </citation>
    <scope>IDENTIFICATION</scope>
</reference>
<evidence type="ECO:0000256" key="8">
    <source>
        <dbReference type="ARBA" id="ARBA00023004"/>
    </source>
</evidence>
<dbReference type="InterPro" id="IPR036922">
    <property type="entry name" value="Rieske_2Fe-2S_sf"/>
</dbReference>
<sequence length="534" mass="59051">MISFPEKCEYTDPVAVCHRSDLQENEMRQVEINGSTSILLVKQNDILRAVGAYCPHRGAPLSKGVLSRNRVRCPWHGACFNLATGDIENFPGLDSLPCHQVDVDSRGQVLVRIKRTDLGKKQVIKKMVKRNWQDQRCFVVVGGGPSGAICVETLRQEGFTGRLILVCQEKHLPYDRIEIMNSFNKNTNHLCLRDEKFYKYYDIEVCLGVSAEKLDTFRSILHCSNGKKLQYDEIYIATGYSAIRPDIPGVELKNVRTIRDIADARSILKMVGRTTQVVCLGSSFMAVEAAANLVSKAGSVTLVARQNVPFKTTLGDMIGKRILQLLEENNVKLRMSSGITQILGNHRGEVTAVELLDKSRIPCDLLILGTGCQCNTHFLQDSGVKINPNGSVDVNDFLQTNVRNVYAGGDIANAYILGGTTGRVNISHYGLAQYHGRIAAMNMCGHIAKLEAIPFFYTVIFGKPFRSAGFGSYKDVIIDGSLKDLQFVAYFVDDGDKVTSVASCGRDPIVAQFAELISQHKDLCRCQIASLKSN</sequence>
<evidence type="ECO:0000313" key="11">
    <source>
        <dbReference type="Proteomes" id="UP001652628"/>
    </source>
</evidence>
<gene>
    <name evidence="12" type="primary">LOC108013806</name>
</gene>
<dbReference type="SUPFAM" id="SSF50022">
    <property type="entry name" value="ISP domain"/>
    <property type="match status" value="1"/>
</dbReference>
<accession>A0AB39ZH27</accession>
<dbReference type="InterPro" id="IPR017941">
    <property type="entry name" value="Rieske_2Fe-2S"/>
</dbReference>
<dbReference type="PROSITE" id="PS51296">
    <property type="entry name" value="RIESKE"/>
    <property type="match status" value="1"/>
</dbReference>
<dbReference type="Proteomes" id="UP001652628">
    <property type="component" value="Chromosome 2L"/>
</dbReference>
<dbReference type="GO" id="GO:0016651">
    <property type="term" value="F:oxidoreductase activity, acting on NAD(P)H"/>
    <property type="evidence" value="ECO:0007669"/>
    <property type="project" value="TreeGrafter"/>
</dbReference>
<dbReference type="Gene3D" id="3.50.50.60">
    <property type="entry name" value="FAD/NAD(P)-binding domain"/>
    <property type="match status" value="2"/>
</dbReference>
<evidence type="ECO:0000256" key="1">
    <source>
        <dbReference type="ARBA" id="ARBA00001974"/>
    </source>
</evidence>
<dbReference type="Pfam" id="PF00355">
    <property type="entry name" value="Rieske"/>
    <property type="match status" value="1"/>
</dbReference>
<keyword evidence="6" id="KW-0274">FAD</keyword>
<evidence type="ECO:0000256" key="2">
    <source>
        <dbReference type="ARBA" id="ARBA00006442"/>
    </source>
</evidence>
<keyword evidence="3" id="KW-0285">Flavoprotein</keyword>
<keyword evidence="5" id="KW-0479">Metal-binding</keyword>
<keyword evidence="11" id="KW-1185">Reference proteome</keyword>
<keyword evidence="9" id="KW-0411">Iron-sulfur</keyword>
<dbReference type="Pfam" id="PF07992">
    <property type="entry name" value="Pyr_redox_2"/>
    <property type="match status" value="1"/>
</dbReference>
<dbReference type="SUPFAM" id="SSF51905">
    <property type="entry name" value="FAD/NAD(P)-binding domain"/>
    <property type="match status" value="1"/>
</dbReference>
<evidence type="ECO:0000256" key="4">
    <source>
        <dbReference type="ARBA" id="ARBA00022714"/>
    </source>
</evidence>
<dbReference type="GO" id="GO:0051537">
    <property type="term" value="F:2 iron, 2 sulfur cluster binding"/>
    <property type="evidence" value="ECO:0007669"/>
    <property type="project" value="UniProtKB-KW"/>
</dbReference>
<comment type="cofactor">
    <cofactor evidence="1">
        <name>FAD</name>
        <dbReference type="ChEBI" id="CHEBI:57692"/>
    </cofactor>
</comment>
<dbReference type="RefSeq" id="XP_016935309.3">
    <property type="nucleotide sequence ID" value="XM_017079820.3"/>
</dbReference>
<dbReference type="PRINTS" id="PR00368">
    <property type="entry name" value="FADPNR"/>
</dbReference>
<dbReference type="InterPro" id="IPR016156">
    <property type="entry name" value="FAD/NAD-linked_Rdtase_dimer_sf"/>
</dbReference>
<evidence type="ECO:0000313" key="12">
    <source>
        <dbReference type="RefSeq" id="XP_016935309.3"/>
    </source>
</evidence>
<evidence type="ECO:0000256" key="5">
    <source>
        <dbReference type="ARBA" id="ARBA00022723"/>
    </source>
</evidence>
<evidence type="ECO:0000256" key="9">
    <source>
        <dbReference type="ARBA" id="ARBA00023014"/>
    </source>
</evidence>
<dbReference type="InterPro" id="IPR050446">
    <property type="entry name" value="FAD-oxidoreductase/Apoptosis"/>
</dbReference>
<dbReference type="PANTHER" id="PTHR43557">
    <property type="entry name" value="APOPTOSIS-INDUCING FACTOR 1"/>
    <property type="match status" value="1"/>
</dbReference>